<dbReference type="SUPFAM" id="SSF55464">
    <property type="entry name" value="Origin of replication-binding domain, RBD-like"/>
    <property type="match status" value="1"/>
</dbReference>
<accession>A0ABR9ZLW8</accession>
<feature type="compositionally biased region" description="Basic and acidic residues" evidence="1">
    <location>
        <begin position="1585"/>
        <end position="1596"/>
    </location>
</feature>
<comment type="caution">
    <text evidence="3">The sequence shown here is derived from an EMBL/GenBank/DDBJ whole genome shotgun (WGS) entry which is preliminary data.</text>
</comment>
<reference evidence="3 4" key="1">
    <citation type="submission" date="2020-10" db="EMBL/GenBank/DDBJ databases">
        <title>Novel species in genus Corynebacterium.</title>
        <authorList>
            <person name="Zhang G."/>
        </authorList>
    </citation>
    <scope>NUCLEOTIDE SEQUENCE [LARGE SCALE GENOMIC DNA]</scope>
    <source>
        <strain evidence="3 4">DSM 45110</strain>
    </source>
</reference>
<protein>
    <submittedName>
        <fullName evidence="3">Relaxase domain-containing protein</fullName>
    </submittedName>
</protein>
<name>A0ABR9ZLW8_9CORY</name>
<dbReference type="InterPro" id="IPR014862">
    <property type="entry name" value="TrwC"/>
</dbReference>
<evidence type="ECO:0000313" key="3">
    <source>
        <dbReference type="EMBL" id="MBF4554389.1"/>
    </source>
</evidence>
<dbReference type="CDD" id="cd18809">
    <property type="entry name" value="SF1_C_RecD"/>
    <property type="match status" value="1"/>
</dbReference>
<dbReference type="Pfam" id="PF00805">
    <property type="entry name" value="Pentapeptide"/>
    <property type="match status" value="2"/>
</dbReference>
<dbReference type="PANTHER" id="PTHR43788">
    <property type="entry name" value="DNA2/NAM7 HELICASE FAMILY MEMBER"/>
    <property type="match status" value="1"/>
</dbReference>
<evidence type="ECO:0000259" key="2">
    <source>
        <dbReference type="Pfam" id="PF08751"/>
    </source>
</evidence>
<dbReference type="Pfam" id="PF13604">
    <property type="entry name" value="AAA_30"/>
    <property type="match status" value="1"/>
</dbReference>
<dbReference type="SUPFAM" id="SSF52540">
    <property type="entry name" value="P-loop containing nucleoside triphosphate hydrolases"/>
    <property type="match status" value="1"/>
</dbReference>
<dbReference type="EMBL" id="JADKMY010000004">
    <property type="protein sequence ID" value="MBF4554389.1"/>
    <property type="molecule type" value="Genomic_DNA"/>
</dbReference>
<gene>
    <name evidence="3" type="ORF">IRY30_09935</name>
</gene>
<dbReference type="NCBIfam" id="NF041492">
    <property type="entry name" value="MobF"/>
    <property type="match status" value="1"/>
</dbReference>
<sequence length="1596" mass="171674">MMSAHVLHAGEGYAYLMNSVATADEETSVKTDLFDYYESRGTPPGRWFGSGIVSLGECSVEEGGVVTEEQMATLYGEGLHPDADALLQDGATLSEVQLGRAFPLYSDGDESLKKIHRAEKTKREELGRRLTTQERSDLVVATVSDDYRVETGESNACPKDVVAWAREKQNSVRQATSGFDLTFSPVKSVSMLWALGSNEVREAIEQAHHDAVNETLHWVEDNALYTRDSTSGVGKLTKTSGMIAAQFDHFETRAGDPDLHTHVAVSNKVFDPAADRWKSIDSRSLLRNAVTAGSRYNLALMDKLTETLGVQFTPRGMGEGKIPVYEIDGVPDSLSLAGSKRRQSITEATQALVDDYVTRHGRSPSSALMYKLSQQATLSTREGKGEASSLADLRGRWRAEFAEVAGGQQALDTLMSDATNRSSESTLWKSEQVSDTRLQVPGYGTQERGIILATIAAEAVELAGSRRTNFTDRHLDSAVSQTLRGYRPAAGEKLMDLHAQVLKQAKDHAISLTPAVTWQLPDKLLQAGDLPIDRTTDFQRYTSPEVMREEAVVDQSARTPVGFTVPESAIAEAIARYDATNDFALNAGQAAMVRHLAATGTQTAVAVGPAGSGKTTSMAILADVWRQQGHKVVALSAQKSAARTLGSEIDAPGMTLASLVYPWQGKYDGVEPGDVSNLPVSLNPGDMLLVDEAGMATTADLAALTEIANATGAVIRMVGDPQQLGPVGRGGIFSRLCETTNAVELDTVVRMGADTEQAENTLALRQGKTEALDLFYERGWVHSGGRANVINQAVRDHLGDRAQGKHSLIIAPTNRDVGTINSLIQKARVAAGDVDLDGPTIALKEATAGVGDTLLARRNAKLPTTDGRPVEIDNSELLRLDLVLPDGSALTRRMDAKGKLGESVHIPQWYVQAHMQLGYGCTVHRSQGATVEITRGIVDKSVSRQLAYVAVTRGKEENHFYPVTDGRVETAVDAEDQHQHMAGDTPADEGRAVLESILVRDDSPVAAHTIRDRAAADEFSLERTEQLYGHAAAILAREYGGHRIDHHLSYLPGIVAASIDDDARERLAAIAGDLVATRTDHEAVIADAVAAADGTEKDAAGLIAYRLKAALPDRDDPARPNRSLLAPHWNGQDSDLRIFADSALERLSEHSTGVGDGYTLVDADLRGVDLRGRTLTGVTLINCQIDGMALDGATLSGVRFIDCHGGISATGARLGTEAHSTETVFRNCDLTGSDFSTAQMQRVRFTRGDLGQATFDGATIVHTNMQATGIHGLSAQDVTVDGNLSLVDVDLGGSDLADLVDYSPTPDVDELRGIAEEDYREGALHLAGQFATHELATRLEALPVASHIDDAGMGRVSTSATLAALSGVDFREHWLELTGDIETVSNVPATLARRIDALVVDHAAVPQLPPRWAGQDDQLHEWVAGRGVDAGLITPPAAQPAARSIEAIAAELATQYTTAWMDQIIDRSAELTPADQQQIIAQAAGYVTRGLDLDGTALVAVEMATNTEFGVGETPVERLSNWLDSSAFYLDDDAEPICLPPSEDGQDTELRAELELRREQLDEEEDATETSFMDLFDQSSAQDTDIDRGHDRGFDL</sequence>
<proteinExistence type="predicted"/>
<feature type="region of interest" description="Disordered" evidence="1">
    <location>
        <begin position="1557"/>
        <end position="1596"/>
    </location>
</feature>
<dbReference type="PANTHER" id="PTHR43788:SF8">
    <property type="entry name" value="DNA-BINDING PROTEIN SMUBP-2"/>
    <property type="match status" value="1"/>
</dbReference>
<dbReference type="Gene3D" id="2.160.20.80">
    <property type="entry name" value="E3 ubiquitin-protein ligase SopA"/>
    <property type="match status" value="1"/>
</dbReference>
<dbReference type="InterPro" id="IPR050534">
    <property type="entry name" value="Coronavir_polyprotein_1ab"/>
</dbReference>
<dbReference type="SUPFAM" id="SSF141571">
    <property type="entry name" value="Pentapeptide repeat-like"/>
    <property type="match status" value="1"/>
</dbReference>
<keyword evidence="4" id="KW-1185">Reference proteome</keyword>
<feature type="domain" description="TrwC relaxase" evidence="2">
    <location>
        <begin position="9"/>
        <end position="403"/>
    </location>
</feature>
<dbReference type="InterPro" id="IPR027417">
    <property type="entry name" value="P-loop_NTPase"/>
</dbReference>
<dbReference type="InterPro" id="IPR001646">
    <property type="entry name" value="5peptide_repeat"/>
</dbReference>
<dbReference type="Gene3D" id="3.40.50.300">
    <property type="entry name" value="P-loop containing nucleotide triphosphate hydrolases"/>
    <property type="match status" value="2"/>
</dbReference>
<dbReference type="Pfam" id="PF08751">
    <property type="entry name" value="TrwC"/>
    <property type="match status" value="1"/>
</dbReference>
<evidence type="ECO:0000313" key="4">
    <source>
        <dbReference type="Proteomes" id="UP000635902"/>
    </source>
</evidence>
<dbReference type="Proteomes" id="UP000635902">
    <property type="component" value="Unassembled WGS sequence"/>
</dbReference>
<dbReference type="RefSeq" id="WP_194557297.1">
    <property type="nucleotide sequence ID" value="NZ_JADKMY010000004.1"/>
</dbReference>
<organism evidence="3 4">
    <name type="scientific">Corynebacterium suicordis DSM 45110</name>
    <dbReference type="NCBI Taxonomy" id="1121369"/>
    <lineage>
        <taxon>Bacteria</taxon>
        <taxon>Bacillati</taxon>
        <taxon>Actinomycetota</taxon>
        <taxon>Actinomycetes</taxon>
        <taxon>Mycobacteriales</taxon>
        <taxon>Corynebacteriaceae</taxon>
        <taxon>Corynebacterium</taxon>
    </lineage>
</organism>
<evidence type="ECO:0000256" key="1">
    <source>
        <dbReference type="SAM" id="MobiDB-lite"/>
    </source>
</evidence>
<dbReference type="Gene3D" id="2.30.30.940">
    <property type="match status" value="1"/>
</dbReference>